<sequence length="70" mass="8028">MAVTIIRAVSLFHCLMFCRLVWYGMLPCALPRMLNRNPCEQLEGDDSGTDKIRILIKEKGGKRKCCKQNI</sequence>
<keyword evidence="3" id="KW-1185">Reference proteome</keyword>
<evidence type="ECO:0000313" key="3">
    <source>
        <dbReference type="Proteomes" id="UP000217790"/>
    </source>
</evidence>
<name>A0A2H3DQ13_ARMGA</name>
<dbReference type="AlphaFoldDB" id="A0A2H3DQ13"/>
<organism evidence="2 3">
    <name type="scientific">Armillaria gallica</name>
    <name type="common">Bulbous honey fungus</name>
    <name type="synonym">Armillaria bulbosa</name>
    <dbReference type="NCBI Taxonomy" id="47427"/>
    <lineage>
        <taxon>Eukaryota</taxon>
        <taxon>Fungi</taxon>
        <taxon>Dikarya</taxon>
        <taxon>Basidiomycota</taxon>
        <taxon>Agaricomycotina</taxon>
        <taxon>Agaricomycetes</taxon>
        <taxon>Agaricomycetidae</taxon>
        <taxon>Agaricales</taxon>
        <taxon>Marasmiineae</taxon>
        <taxon>Physalacriaceae</taxon>
        <taxon>Armillaria</taxon>
    </lineage>
</organism>
<feature type="transmembrane region" description="Helical" evidence="1">
    <location>
        <begin position="6"/>
        <end position="26"/>
    </location>
</feature>
<dbReference type="Proteomes" id="UP000217790">
    <property type="component" value="Unassembled WGS sequence"/>
</dbReference>
<dbReference type="EMBL" id="KZ293651">
    <property type="protein sequence ID" value="PBK95964.1"/>
    <property type="molecule type" value="Genomic_DNA"/>
</dbReference>
<dbReference type="OrthoDB" id="10290232at2759"/>
<protein>
    <submittedName>
        <fullName evidence="2">Uncharacterized protein</fullName>
    </submittedName>
</protein>
<reference evidence="3" key="1">
    <citation type="journal article" date="2017" name="Nat. Ecol. Evol.">
        <title>Genome expansion and lineage-specific genetic innovations in the forest pathogenic fungi Armillaria.</title>
        <authorList>
            <person name="Sipos G."/>
            <person name="Prasanna A.N."/>
            <person name="Walter M.C."/>
            <person name="O'Connor E."/>
            <person name="Balint B."/>
            <person name="Krizsan K."/>
            <person name="Kiss B."/>
            <person name="Hess J."/>
            <person name="Varga T."/>
            <person name="Slot J."/>
            <person name="Riley R."/>
            <person name="Boka B."/>
            <person name="Rigling D."/>
            <person name="Barry K."/>
            <person name="Lee J."/>
            <person name="Mihaltcheva S."/>
            <person name="LaButti K."/>
            <person name="Lipzen A."/>
            <person name="Waldron R."/>
            <person name="Moloney N.M."/>
            <person name="Sperisen C."/>
            <person name="Kredics L."/>
            <person name="Vagvoelgyi C."/>
            <person name="Patrignani A."/>
            <person name="Fitzpatrick D."/>
            <person name="Nagy I."/>
            <person name="Doyle S."/>
            <person name="Anderson J.B."/>
            <person name="Grigoriev I.V."/>
            <person name="Gueldener U."/>
            <person name="Muensterkoetter M."/>
            <person name="Nagy L.G."/>
        </authorList>
    </citation>
    <scope>NUCLEOTIDE SEQUENCE [LARGE SCALE GENOMIC DNA]</scope>
    <source>
        <strain evidence="3">Ar21-2</strain>
    </source>
</reference>
<keyword evidence="1" id="KW-0812">Transmembrane</keyword>
<accession>A0A2H3DQ13</accession>
<keyword evidence="1" id="KW-1133">Transmembrane helix</keyword>
<evidence type="ECO:0000256" key="1">
    <source>
        <dbReference type="SAM" id="Phobius"/>
    </source>
</evidence>
<keyword evidence="1" id="KW-0472">Membrane</keyword>
<gene>
    <name evidence="2" type="ORF">ARMGADRAFT_1010859</name>
</gene>
<evidence type="ECO:0000313" key="2">
    <source>
        <dbReference type="EMBL" id="PBK95964.1"/>
    </source>
</evidence>
<dbReference type="InParanoid" id="A0A2H3DQ13"/>
<proteinExistence type="predicted"/>